<dbReference type="PANTHER" id="PTHR37016">
    <property type="match status" value="1"/>
</dbReference>
<sequence>MRQTKFIQRLVGGMLVGIASLLPLSAAAEGHLEASMRVINPEFPGGTIVLTLKNTGDAPIPIMVWHTPFAQSGGRLPGAIFKVTDSNGKDVAYRGTWPYLGALTMRAFRTIAPGESLEKEVNLAMEYKFEPFQHYQIDYTLNLTHEPDPRATSSAERATFVRPSQTEAKSNAVIIYFAGDIAAIRNEFVDDDLMCTSAQTLVIDKMRLDASRRISAGEQFMRERYVLYYDNGEPRYRFSPHPRYTRWFGTHNESEPPPFEPGWGLNDNARAYETVVATANRTRDGKLNPRCGCPGWGPDVPAHAEQDSRYTMYFCDLFFDLPDFAAFSSKVGSLMHEYTHYNSFYPGTADYLYGYEKVQDLARENRTNAVMNADNFEYFFTDTTPYDE</sequence>
<dbReference type="GO" id="GO:0046872">
    <property type="term" value="F:metal ion binding"/>
    <property type="evidence" value="ECO:0007669"/>
    <property type="project" value="UniProtKB-KW"/>
</dbReference>
<accession>A0A0F3KR61</accession>
<evidence type="ECO:0000256" key="8">
    <source>
        <dbReference type="SAM" id="SignalP"/>
    </source>
</evidence>
<evidence type="ECO:0000256" key="1">
    <source>
        <dbReference type="ARBA" id="ARBA00001947"/>
    </source>
</evidence>
<dbReference type="InterPro" id="IPR050414">
    <property type="entry name" value="Fungal_M35_metalloproteases"/>
</dbReference>
<dbReference type="Gene3D" id="3.40.390.10">
    <property type="entry name" value="Collagenase (Catalytic Domain)"/>
    <property type="match status" value="1"/>
</dbReference>
<dbReference type="GO" id="GO:0004222">
    <property type="term" value="F:metalloendopeptidase activity"/>
    <property type="evidence" value="ECO:0007669"/>
    <property type="project" value="InterPro"/>
</dbReference>
<dbReference type="AlphaFoldDB" id="A0A0F3KR61"/>
<keyword evidence="3" id="KW-0645">Protease</keyword>
<gene>
    <name evidence="10" type="ORF">VI08_10285</name>
</gene>
<feature type="signal peptide" evidence="8">
    <location>
        <begin position="1"/>
        <end position="28"/>
    </location>
</feature>
<dbReference type="InterPro" id="IPR024079">
    <property type="entry name" value="MetalloPept_cat_dom_sf"/>
</dbReference>
<evidence type="ECO:0000259" key="9">
    <source>
        <dbReference type="SMART" id="SM01351"/>
    </source>
</evidence>
<dbReference type="RefSeq" id="WP_045829495.1">
    <property type="nucleotide sequence ID" value="NZ_JZRB01000021.1"/>
</dbReference>
<comment type="caution">
    <text evidence="10">The sequence shown here is derived from an EMBL/GenBank/DDBJ whole genome shotgun (WGS) entry which is preliminary data.</text>
</comment>
<evidence type="ECO:0000313" key="11">
    <source>
        <dbReference type="Proteomes" id="UP000033651"/>
    </source>
</evidence>
<feature type="chain" id="PRO_5002463059" description="Lysine-specific metallo-endopeptidase domain-containing protein" evidence="8">
    <location>
        <begin position="29"/>
        <end position="388"/>
    </location>
</feature>
<keyword evidence="8" id="KW-0732">Signal</keyword>
<keyword evidence="5" id="KW-0378">Hydrolase</keyword>
<comment type="cofactor">
    <cofactor evidence="1">
        <name>Zn(2+)</name>
        <dbReference type="ChEBI" id="CHEBI:29105"/>
    </cofactor>
</comment>
<comment type="similarity">
    <text evidence="2">Belongs to the peptidase M35 family.</text>
</comment>
<evidence type="ECO:0000256" key="3">
    <source>
        <dbReference type="ARBA" id="ARBA00022670"/>
    </source>
</evidence>
<dbReference type="EMBL" id="JZRB01000021">
    <property type="protein sequence ID" value="KJV33750.1"/>
    <property type="molecule type" value="Genomic_DNA"/>
</dbReference>
<dbReference type="OrthoDB" id="5944623at2"/>
<keyword evidence="11" id="KW-1185">Reference proteome</keyword>
<dbReference type="Pfam" id="PF14521">
    <property type="entry name" value="Aspzincin_M35"/>
    <property type="match status" value="1"/>
</dbReference>
<dbReference type="SUPFAM" id="SSF55486">
    <property type="entry name" value="Metalloproteases ('zincins'), catalytic domain"/>
    <property type="match status" value="1"/>
</dbReference>
<reference evidence="10 11" key="1">
    <citation type="submission" date="2015-03" db="EMBL/GenBank/DDBJ databases">
        <title>Draft genome sequence of Luteibacter yeojuensis strain SU11.</title>
        <authorList>
            <person name="Sulaiman J."/>
            <person name="Priya K."/>
            <person name="Chan K.-G."/>
        </authorList>
    </citation>
    <scope>NUCLEOTIDE SEQUENCE [LARGE SCALE GENOMIC DNA]</scope>
    <source>
        <strain evidence="10 11">SU11</strain>
    </source>
</reference>
<keyword evidence="6" id="KW-0862">Zinc</keyword>
<protein>
    <recommendedName>
        <fullName evidence="9">Lysine-specific metallo-endopeptidase domain-containing protein</fullName>
    </recommendedName>
</protein>
<feature type="domain" description="Lysine-specific metallo-endopeptidase" evidence="9">
    <location>
        <begin position="224"/>
        <end position="381"/>
    </location>
</feature>
<keyword evidence="7" id="KW-0482">Metalloprotease</keyword>
<evidence type="ECO:0000256" key="4">
    <source>
        <dbReference type="ARBA" id="ARBA00022723"/>
    </source>
</evidence>
<dbReference type="SMART" id="SM01351">
    <property type="entry name" value="Aspzincin_M35"/>
    <property type="match status" value="1"/>
</dbReference>
<dbReference type="Proteomes" id="UP000033651">
    <property type="component" value="Unassembled WGS sequence"/>
</dbReference>
<organism evidence="10 11">
    <name type="scientific">Luteibacter yeojuensis</name>
    <dbReference type="NCBI Taxonomy" id="345309"/>
    <lineage>
        <taxon>Bacteria</taxon>
        <taxon>Pseudomonadati</taxon>
        <taxon>Pseudomonadota</taxon>
        <taxon>Gammaproteobacteria</taxon>
        <taxon>Lysobacterales</taxon>
        <taxon>Rhodanobacteraceae</taxon>
        <taxon>Luteibacter</taxon>
    </lineage>
</organism>
<evidence type="ECO:0000256" key="2">
    <source>
        <dbReference type="ARBA" id="ARBA00010279"/>
    </source>
</evidence>
<proteinExistence type="inferred from homology"/>
<name>A0A0F3KR61_9GAMM</name>
<dbReference type="InterPro" id="IPR029463">
    <property type="entry name" value="Lys_MEP"/>
</dbReference>
<dbReference type="Gene3D" id="2.60.40.2970">
    <property type="match status" value="1"/>
</dbReference>
<dbReference type="GO" id="GO:0006508">
    <property type="term" value="P:proteolysis"/>
    <property type="evidence" value="ECO:0007669"/>
    <property type="project" value="UniProtKB-KW"/>
</dbReference>
<dbReference type="PATRIC" id="fig|345309.4.peg.1394"/>
<dbReference type="PANTHER" id="PTHR37016:SF3">
    <property type="entry name" value="NEUTRAL PROTEASE 2-RELATED"/>
    <property type="match status" value="1"/>
</dbReference>
<evidence type="ECO:0000313" key="10">
    <source>
        <dbReference type="EMBL" id="KJV33750.1"/>
    </source>
</evidence>
<evidence type="ECO:0000256" key="5">
    <source>
        <dbReference type="ARBA" id="ARBA00022801"/>
    </source>
</evidence>
<keyword evidence="4" id="KW-0479">Metal-binding</keyword>
<evidence type="ECO:0000256" key="6">
    <source>
        <dbReference type="ARBA" id="ARBA00022833"/>
    </source>
</evidence>
<evidence type="ECO:0000256" key="7">
    <source>
        <dbReference type="ARBA" id="ARBA00023049"/>
    </source>
</evidence>